<keyword evidence="10" id="KW-1185">Reference proteome</keyword>
<evidence type="ECO:0000256" key="2">
    <source>
        <dbReference type="ARBA" id="ARBA00011255"/>
    </source>
</evidence>
<keyword evidence="5" id="KW-0964">Secreted</keyword>
<keyword evidence="3" id="KW-0175">Coiled coil</keyword>
<feature type="region of interest" description="Disordered" evidence="6">
    <location>
        <begin position="276"/>
        <end position="307"/>
    </location>
</feature>
<gene>
    <name evidence="9" type="primary">fliD</name>
    <name evidence="9" type="ORF">ACFOE0_13225</name>
</gene>
<protein>
    <recommendedName>
        <fullName evidence="5">Flagellar hook-associated protein 2</fullName>
        <shortName evidence="5">HAP2</shortName>
    </recommendedName>
    <alternativeName>
        <fullName evidence="5">Flagellar cap protein</fullName>
    </alternativeName>
</protein>
<comment type="subunit">
    <text evidence="2 5">Homopentamer.</text>
</comment>
<dbReference type="InterPro" id="IPR010809">
    <property type="entry name" value="FliD_C"/>
</dbReference>
<evidence type="ECO:0000256" key="4">
    <source>
        <dbReference type="ARBA" id="ARBA00023143"/>
    </source>
</evidence>
<proteinExistence type="inferred from homology"/>
<name>A0ABV7GCH4_9GAMM</name>
<dbReference type="Pfam" id="PF02465">
    <property type="entry name" value="FliD_N"/>
    <property type="match status" value="1"/>
</dbReference>
<comment type="function">
    <text evidence="5">Required for morphogenesis and for the elongation of the flagellar filament by facilitating polymerization of the flagellin monomers at the tip of growing filament. Forms a capping structure, which prevents flagellin subunits (transported through the central channel of the flagellum) from leaking out without polymerization at the distal end.</text>
</comment>
<accession>A0ABV7GCH4</accession>
<feature type="compositionally biased region" description="Acidic residues" evidence="6">
    <location>
        <begin position="280"/>
        <end position="307"/>
    </location>
</feature>
<comment type="caution">
    <text evidence="9">The sequence shown here is derived from an EMBL/GenBank/DDBJ whole genome shotgun (WGS) entry which is preliminary data.</text>
</comment>
<feature type="domain" description="Flagellar hook-associated protein 2 C-terminal" evidence="8">
    <location>
        <begin position="200"/>
        <end position="445"/>
    </location>
</feature>
<feature type="domain" description="Flagellar hook-associated protein 2 N-terminal" evidence="7">
    <location>
        <begin position="3"/>
        <end position="98"/>
    </location>
</feature>
<evidence type="ECO:0000259" key="8">
    <source>
        <dbReference type="Pfam" id="PF07195"/>
    </source>
</evidence>
<keyword evidence="9" id="KW-0969">Cilium</keyword>
<comment type="similarity">
    <text evidence="1 5">Belongs to the FliD family.</text>
</comment>
<dbReference type="EMBL" id="JBHRTD010000015">
    <property type="protein sequence ID" value="MFC3139142.1"/>
    <property type="molecule type" value="Genomic_DNA"/>
</dbReference>
<keyword evidence="9" id="KW-0966">Cell projection</keyword>
<evidence type="ECO:0000256" key="3">
    <source>
        <dbReference type="ARBA" id="ARBA00023054"/>
    </source>
</evidence>
<dbReference type="PANTHER" id="PTHR30288">
    <property type="entry name" value="FLAGELLAR CAP/ASSEMBLY PROTEIN FLID"/>
    <property type="match status" value="1"/>
</dbReference>
<reference evidence="10" key="1">
    <citation type="journal article" date="2019" name="Int. J. Syst. Evol. Microbiol.">
        <title>The Global Catalogue of Microorganisms (GCM) 10K type strain sequencing project: providing services to taxonomists for standard genome sequencing and annotation.</title>
        <authorList>
            <consortium name="The Broad Institute Genomics Platform"/>
            <consortium name="The Broad Institute Genome Sequencing Center for Infectious Disease"/>
            <person name="Wu L."/>
            <person name="Ma J."/>
        </authorList>
    </citation>
    <scope>NUCLEOTIDE SEQUENCE [LARGE SCALE GENOMIC DNA]</scope>
    <source>
        <strain evidence="10">KCTC 52277</strain>
    </source>
</reference>
<dbReference type="PANTHER" id="PTHR30288:SF0">
    <property type="entry name" value="FLAGELLAR HOOK-ASSOCIATED PROTEIN 2"/>
    <property type="match status" value="1"/>
</dbReference>
<dbReference type="Proteomes" id="UP001595621">
    <property type="component" value="Unassembled WGS sequence"/>
</dbReference>
<evidence type="ECO:0000313" key="9">
    <source>
        <dbReference type="EMBL" id="MFC3139142.1"/>
    </source>
</evidence>
<evidence type="ECO:0000259" key="7">
    <source>
        <dbReference type="Pfam" id="PF02465"/>
    </source>
</evidence>
<evidence type="ECO:0000313" key="10">
    <source>
        <dbReference type="Proteomes" id="UP001595621"/>
    </source>
</evidence>
<sequence>MISGMSGAQFAEQLIAAERMGKDQLYKAKMDKYEDQLDAYKLLDRSMDKIISKLEKLENGSFEAKKADVTGENATVTVSPDSPAGDYELQVHQLAQAHQLSKTFGSETDLLPTSGVLSINVGGKQLDLDMSVLNADGSKTVTSLRDMINDHPDNPGVQASLVRTGGQVELMMTAKDTGAASTISVTMDGADWGMTERRAAQDAQITLNGIAISSSSNQLTNVIDGMDIELRQTHAAGESSMISVKADYEASEQAVEDFVDAVNDLLDQINSLTRSMGAEALDEDDKDKDDEDKDDDDDRPTSVDEDQIGILKGDSTIRNLQSKLRNIVFADAPNGMRLGDIGIELTRSGKLEIDSEKLTDALKNNPAGITEMFTSKGGLVDQLENTIEPFTKFDGYLDNKKDTLDGQINRVEDNIDRHNRLMEQRYQIYLGQFTAMESAINEMNSASMLFY</sequence>
<evidence type="ECO:0000256" key="1">
    <source>
        <dbReference type="ARBA" id="ARBA00009764"/>
    </source>
</evidence>
<organism evidence="9 10">
    <name type="scientific">Shewanella submarina</name>
    <dbReference type="NCBI Taxonomy" id="2016376"/>
    <lineage>
        <taxon>Bacteria</taxon>
        <taxon>Pseudomonadati</taxon>
        <taxon>Pseudomonadota</taxon>
        <taxon>Gammaproteobacteria</taxon>
        <taxon>Alteromonadales</taxon>
        <taxon>Shewanellaceae</taxon>
        <taxon>Shewanella</taxon>
    </lineage>
</organism>
<evidence type="ECO:0000256" key="6">
    <source>
        <dbReference type="SAM" id="MobiDB-lite"/>
    </source>
</evidence>
<keyword evidence="4 5" id="KW-0975">Bacterial flagellum</keyword>
<dbReference type="InterPro" id="IPR003481">
    <property type="entry name" value="FliD_N"/>
</dbReference>
<dbReference type="RefSeq" id="WP_248936779.1">
    <property type="nucleotide sequence ID" value="NZ_JAKILF010000006.1"/>
</dbReference>
<keyword evidence="9" id="KW-0282">Flagellum</keyword>
<evidence type="ECO:0000256" key="5">
    <source>
        <dbReference type="RuleBase" id="RU362066"/>
    </source>
</evidence>
<dbReference type="InterPro" id="IPR040026">
    <property type="entry name" value="FliD"/>
</dbReference>
<comment type="subcellular location">
    <subcellularLocation>
        <location evidence="5">Secreted</location>
    </subcellularLocation>
    <subcellularLocation>
        <location evidence="5">Bacterial flagellum</location>
    </subcellularLocation>
</comment>
<dbReference type="Pfam" id="PF07195">
    <property type="entry name" value="FliD_C"/>
    <property type="match status" value="1"/>
</dbReference>